<name>A0ABT2BQX0_9BURK</name>
<dbReference type="RefSeq" id="WP_258858342.1">
    <property type="nucleotide sequence ID" value="NZ_JANUGV010000009.1"/>
</dbReference>
<evidence type="ECO:0000313" key="3">
    <source>
        <dbReference type="EMBL" id="MCS0610801.1"/>
    </source>
</evidence>
<feature type="chain" id="PRO_5045091966" evidence="2">
    <location>
        <begin position="22"/>
        <end position="107"/>
    </location>
</feature>
<keyword evidence="2" id="KW-0732">Signal</keyword>
<comment type="caution">
    <text evidence="3">The sequence shown here is derived from an EMBL/GenBank/DDBJ whole genome shotgun (WGS) entry which is preliminary data.</text>
</comment>
<evidence type="ECO:0000256" key="1">
    <source>
        <dbReference type="SAM" id="MobiDB-lite"/>
    </source>
</evidence>
<feature type="signal peptide" evidence="2">
    <location>
        <begin position="1"/>
        <end position="21"/>
    </location>
</feature>
<sequence>MKPIIVSLLAIAAGLAAPAQAQDKKQAIEGYKDMCMQAASMPKPYGEYDLKGNPKLDAYCGCFGAQFAESVMKVDPKAKPPTADEATKRDLTMRNTCRQKLGLPLAK</sequence>
<reference evidence="3 4" key="1">
    <citation type="submission" date="2022-08" db="EMBL/GenBank/DDBJ databases">
        <title>Reclassification of Massilia species as members of the genera Telluria, Duganella, Pseudoduganella, Mokoshia gen. nov. and Zemynaea gen. nov. using orthogonal and non-orthogonal genome-based approaches.</title>
        <authorList>
            <person name="Bowman J.P."/>
        </authorList>
    </citation>
    <scope>NUCLEOTIDE SEQUENCE [LARGE SCALE GENOMIC DNA]</scope>
    <source>
        <strain evidence="3 4">JCM 31607</strain>
    </source>
</reference>
<dbReference type="Proteomes" id="UP001205861">
    <property type="component" value="Unassembled WGS sequence"/>
</dbReference>
<accession>A0ABT2BQX0</accession>
<dbReference type="EMBL" id="JANUGV010000009">
    <property type="protein sequence ID" value="MCS0610801.1"/>
    <property type="molecule type" value="Genomic_DNA"/>
</dbReference>
<protein>
    <submittedName>
        <fullName evidence="3">Uncharacterized protein</fullName>
    </submittedName>
</protein>
<proteinExistence type="predicted"/>
<evidence type="ECO:0000256" key="2">
    <source>
        <dbReference type="SAM" id="SignalP"/>
    </source>
</evidence>
<organism evidence="3 4">
    <name type="scientific">Massilia solisilvae</name>
    <dbReference type="NCBI Taxonomy" id="1811225"/>
    <lineage>
        <taxon>Bacteria</taxon>
        <taxon>Pseudomonadati</taxon>
        <taxon>Pseudomonadota</taxon>
        <taxon>Betaproteobacteria</taxon>
        <taxon>Burkholderiales</taxon>
        <taxon>Oxalobacteraceae</taxon>
        <taxon>Telluria group</taxon>
        <taxon>Massilia</taxon>
    </lineage>
</organism>
<gene>
    <name evidence="3" type="ORF">NX773_21755</name>
</gene>
<evidence type="ECO:0000313" key="4">
    <source>
        <dbReference type="Proteomes" id="UP001205861"/>
    </source>
</evidence>
<keyword evidence="4" id="KW-1185">Reference proteome</keyword>
<feature type="region of interest" description="Disordered" evidence="1">
    <location>
        <begin position="74"/>
        <end position="93"/>
    </location>
</feature>